<evidence type="ECO:0000313" key="6">
    <source>
        <dbReference type="Proteomes" id="UP001328107"/>
    </source>
</evidence>
<gene>
    <name evidence="5" type="ORF">PMAYCL1PPCAC_02930</name>
</gene>
<protein>
    <submittedName>
        <fullName evidence="5">Uncharacterized protein</fullName>
    </submittedName>
</protein>
<evidence type="ECO:0000259" key="4">
    <source>
        <dbReference type="Pfam" id="PF24343"/>
    </source>
</evidence>
<dbReference type="InterPro" id="IPR057147">
    <property type="entry name" value="OB_DEPS-1_3rd"/>
</dbReference>
<feature type="domain" description="P-granule-associated protein DEPS-1 third OB-fold" evidence="1">
    <location>
        <begin position="221"/>
        <end position="277"/>
    </location>
</feature>
<feature type="domain" description="P-granule-associated protein DEPS-1 second OB-fold" evidence="3">
    <location>
        <begin position="100"/>
        <end position="176"/>
    </location>
</feature>
<comment type="caution">
    <text evidence="5">The sequence shown here is derived from an EMBL/GenBank/DDBJ whole genome shotgun (WGS) entry which is preliminary data.</text>
</comment>
<dbReference type="AlphaFoldDB" id="A0AAN5C6P9"/>
<dbReference type="InterPro" id="IPR057144">
    <property type="entry name" value="OB_DEPS-1_6th"/>
</dbReference>
<evidence type="ECO:0000259" key="3">
    <source>
        <dbReference type="Pfam" id="PF24342"/>
    </source>
</evidence>
<evidence type="ECO:0000259" key="1">
    <source>
        <dbReference type="Pfam" id="PF24339"/>
    </source>
</evidence>
<name>A0AAN5C6P9_9BILA</name>
<reference evidence="6" key="1">
    <citation type="submission" date="2022-10" db="EMBL/GenBank/DDBJ databases">
        <title>Genome assembly of Pristionchus species.</title>
        <authorList>
            <person name="Yoshida K."/>
            <person name="Sommer R.J."/>
        </authorList>
    </citation>
    <scope>NUCLEOTIDE SEQUENCE [LARGE SCALE GENOMIC DNA]</scope>
    <source>
        <strain evidence="6">RS5460</strain>
    </source>
</reference>
<dbReference type="Pfam" id="PF24341">
    <property type="entry name" value="OB_DEPS-1_6th"/>
    <property type="match status" value="1"/>
</dbReference>
<proteinExistence type="predicted"/>
<dbReference type="EMBL" id="BTRK01000001">
    <property type="protein sequence ID" value="GMR32735.1"/>
    <property type="molecule type" value="Genomic_DNA"/>
</dbReference>
<feature type="domain" description="P-granule-associated protein DEPS-1 first OB-fold" evidence="4">
    <location>
        <begin position="16"/>
        <end position="96"/>
    </location>
</feature>
<feature type="domain" description="P-granule-associated protein DEPS-1 sixth OB-fold" evidence="2">
    <location>
        <begin position="460"/>
        <end position="531"/>
    </location>
</feature>
<dbReference type="InterPro" id="IPR057143">
    <property type="entry name" value="OB_DEPS-1_2nd"/>
</dbReference>
<sequence>RGQKLFGCVIDVCTSPSDRRANKLFVLNKGGAPYVFYVLREAFTLAPEAIAHIEGNEFDIVADIKNQVRKREKPLEVGDWISWYYSGSEDITEFRREHRLHKVTCGYPHYQFLLVCVKSPTEICLYNSTFGYIAIDPQEAKKLLPNIAFEAWVDVYLDEQNGNKLVIKFHTYEKSDHKMQLQYLDAPWIDNYCVDIPELTDEEILESMIERVGVVKGEENNVYNKFGYYIAERTLYVEDLPDKFFTLPYIYANVLVPGLKYRFDAYWHDMSKFFVVVGIDKMEDYIPLHTTGEVGGKILILDNVNQRQDFKSLFHTPSNNFGTMDDPTGALAFHHLSRYAESKCRVHFYEDRLCTFGRFRIEKVDPEKEKKMEKNVKESVKEVKGVKGVVVSSDGRVFSPAHAPLRIFLPRGANIPIGTHVVFTAIVDYDNKRLEATEDSLKMLNGEEPLEFFEFNGRLIFKTSAAWTARGDVICGVTSPHFSFLDDPLKVLPSPKSKVIPNVKVWVAEAGMDEGGERRIAQTPFFVVAVSNNKPTFKDAKFMDEHGRDIGGFVRARDGTLTEMEKLKEAKAIAGKFSRPGAVREVAPLPPTATPSIPAAAPSTAPSASCSSSPSLLHICGCATGSCAAKKIVIDLMNDRRFTRILHSSGDNKLIEKVVECLF</sequence>
<accession>A0AAN5C6P9</accession>
<dbReference type="InterPro" id="IPR057139">
    <property type="entry name" value="OB_DEPS-1_1st"/>
</dbReference>
<keyword evidence="6" id="KW-1185">Reference proteome</keyword>
<dbReference type="Pfam" id="PF24339">
    <property type="entry name" value="OB_DEPS-1_3rd"/>
    <property type="match status" value="1"/>
</dbReference>
<evidence type="ECO:0000259" key="2">
    <source>
        <dbReference type="Pfam" id="PF24341"/>
    </source>
</evidence>
<dbReference type="Proteomes" id="UP001328107">
    <property type="component" value="Unassembled WGS sequence"/>
</dbReference>
<evidence type="ECO:0000313" key="5">
    <source>
        <dbReference type="EMBL" id="GMR32735.1"/>
    </source>
</evidence>
<dbReference type="Pfam" id="PF24343">
    <property type="entry name" value="OB_DEPS-1_1st"/>
    <property type="match status" value="1"/>
</dbReference>
<dbReference type="Pfam" id="PF24342">
    <property type="entry name" value="OB_DEPS-1_2nd"/>
    <property type="match status" value="1"/>
</dbReference>
<organism evidence="5 6">
    <name type="scientific">Pristionchus mayeri</name>
    <dbReference type="NCBI Taxonomy" id="1317129"/>
    <lineage>
        <taxon>Eukaryota</taxon>
        <taxon>Metazoa</taxon>
        <taxon>Ecdysozoa</taxon>
        <taxon>Nematoda</taxon>
        <taxon>Chromadorea</taxon>
        <taxon>Rhabditida</taxon>
        <taxon>Rhabditina</taxon>
        <taxon>Diplogasteromorpha</taxon>
        <taxon>Diplogasteroidea</taxon>
        <taxon>Neodiplogasteridae</taxon>
        <taxon>Pristionchus</taxon>
    </lineage>
</organism>
<feature type="non-terminal residue" evidence="5">
    <location>
        <position position="1"/>
    </location>
</feature>